<evidence type="ECO:0000313" key="2">
    <source>
        <dbReference type="Proteomes" id="UP000007151"/>
    </source>
</evidence>
<dbReference type="InParanoid" id="A0A212FGJ4"/>
<dbReference type="KEGG" id="dpl:KGM_213783"/>
<keyword evidence="2" id="KW-1185">Reference proteome</keyword>
<dbReference type="AlphaFoldDB" id="A0A212FGJ4"/>
<name>A0A212FGJ4_DANPL</name>
<protein>
    <submittedName>
        <fullName evidence="1">Uncharacterized protein</fullName>
    </submittedName>
</protein>
<dbReference type="EMBL" id="AGBW02008666">
    <property type="protein sequence ID" value="OWR52840.1"/>
    <property type="molecule type" value="Genomic_DNA"/>
</dbReference>
<organism evidence="1 2">
    <name type="scientific">Danaus plexippus plexippus</name>
    <dbReference type="NCBI Taxonomy" id="278856"/>
    <lineage>
        <taxon>Eukaryota</taxon>
        <taxon>Metazoa</taxon>
        <taxon>Ecdysozoa</taxon>
        <taxon>Arthropoda</taxon>
        <taxon>Hexapoda</taxon>
        <taxon>Insecta</taxon>
        <taxon>Pterygota</taxon>
        <taxon>Neoptera</taxon>
        <taxon>Endopterygota</taxon>
        <taxon>Lepidoptera</taxon>
        <taxon>Glossata</taxon>
        <taxon>Ditrysia</taxon>
        <taxon>Papilionoidea</taxon>
        <taxon>Nymphalidae</taxon>
        <taxon>Danainae</taxon>
        <taxon>Danaini</taxon>
        <taxon>Danaina</taxon>
        <taxon>Danaus</taxon>
        <taxon>Danaus</taxon>
    </lineage>
</organism>
<gene>
    <name evidence="1" type="ORF">KGM_213783</name>
</gene>
<evidence type="ECO:0000313" key="1">
    <source>
        <dbReference type="EMBL" id="OWR52840.1"/>
    </source>
</evidence>
<reference evidence="1 2" key="1">
    <citation type="journal article" date="2011" name="Cell">
        <title>The monarch butterfly genome yields insights into long-distance migration.</title>
        <authorList>
            <person name="Zhan S."/>
            <person name="Merlin C."/>
            <person name="Boore J.L."/>
            <person name="Reppert S.M."/>
        </authorList>
    </citation>
    <scope>NUCLEOTIDE SEQUENCE [LARGE SCALE GENOMIC DNA]</scope>
    <source>
        <strain evidence="1">F-2</strain>
    </source>
</reference>
<sequence length="156" mass="17533">MDLITSDETKVRPKSYAKGSVKVYKRKRPDVTANRSQCLLSEECAVAVAGAGRWRPASLICACDAERSLFTRSHADKYIRTTKVVVPDYETSFDLNPYIVTILGIRGFQATPGYLTARHPTPRYPHQSYWRHFIPNPRICASVGIHTASYTANDIL</sequence>
<accession>A0A212FGJ4</accession>
<comment type="caution">
    <text evidence="1">The sequence shown here is derived from an EMBL/GenBank/DDBJ whole genome shotgun (WGS) entry which is preliminary data.</text>
</comment>
<dbReference type="Proteomes" id="UP000007151">
    <property type="component" value="Unassembled WGS sequence"/>
</dbReference>
<proteinExistence type="predicted"/>